<protein>
    <submittedName>
        <fullName evidence="1">Uncharacterized protein</fullName>
    </submittedName>
</protein>
<accession>A0A075FM75</accession>
<name>A0A075FM75_9ARCH</name>
<proteinExistence type="predicted"/>
<organism evidence="1">
    <name type="scientific">uncultured marine thaumarchaeote AD1000_04_G03</name>
    <dbReference type="NCBI Taxonomy" id="1455882"/>
    <lineage>
        <taxon>Archaea</taxon>
        <taxon>Nitrososphaerota</taxon>
        <taxon>environmental samples</taxon>
    </lineage>
</organism>
<sequence length="44" mass="5218">MEKADIESIPIQKTFDLKDEKDAYDAAEEMVKIGFYKEKRDSKY</sequence>
<dbReference type="EMBL" id="KF900313">
    <property type="protein sequence ID" value="AIE90591.1"/>
    <property type="molecule type" value="Genomic_DNA"/>
</dbReference>
<evidence type="ECO:0000313" key="1">
    <source>
        <dbReference type="EMBL" id="AIE90591.1"/>
    </source>
</evidence>
<dbReference type="AlphaFoldDB" id="A0A075FM75"/>
<reference evidence="1" key="1">
    <citation type="journal article" date="2014" name="Genome Biol. Evol.">
        <title>Pangenome evidence for extensive interdomain horizontal transfer affecting lineage core and shell genes in uncultured planktonic thaumarchaeota and euryarchaeota.</title>
        <authorList>
            <person name="Deschamps P."/>
            <person name="Zivanovic Y."/>
            <person name="Moreira D."/>
            <person name="Rodriguez-Valera F."/>
            <person name="Lopez-Garcia P."/>
        </authorList>
    </citation>
    <scope>NUCLEOTIDE SEQUENCE</scope>
</reference>